<accession>A0A848BUU7</accession>
<evidence type="ECO:0008006" key="3">
    <source>
        <dbReference type="Google" id="ProtNLM"/>
    </source>
</evidence>
<comment type="caution">
    <text evidence="1">The sequence shown here is derived from an EMBL/GenBank/DDBJ whole genome shotgun (WGS) entry which is preliminary data.</text>
</comment>
<protein>
    <recommendedName>
        <fullName evidence="3">CRISPR-associated protein</fullName>
    </recommendedName>
</protein>
<name>A0A848BUU7_9FIRM</name>
<evidence type="ECO:0000313" key="1">
    <source>
        <dbReference type="EMBL" id="NME29000.1"/>
    </source>
</evidence>
<organism evidence="1 2">
    <name type="scientific">Megasphaera hexanoica</name>
    <dbReference type="NCBI Taxonomy" id="1675036"/>
    <lineage>
        <taxon>Bacteria</taxon>
        <taxon>Bacillati</taxon>
        <taxon>Bacillota</taxon>
        <taxon>Negativicutes</taxon>
        <taxon>Veillonellales</taxon>
        <taxon>Veillonellaceae</taxon>
        <taxon>Megasphaera</taxon>
    </lineage>
</organism>
<dbReference type="AlphaFoldDB" id="A0A848BUU7"/>
<evidence type="ECO:0000313" key="2">
    <source>
        <dbReference type="Proteomes" id="UP000591071"/>
    </source>
</evidence>
<proteinExistence type="predicted"/>
<sequence length="591" mass="69095">MKHIMLLFLSEVHVRNQILSDSVYHMSDGTVFHCVQTNESAVKAVAHELKKKGERLNCVFYFLTKKAKQPILFLYQNQQHIMTHAEVFLQRVSSCADTFQSIDFDEDSTTDDSIRQIIKMADKIETFIKEERWDPEDVQLHADMTGGLRHASMMMLTVMQLLKYKGIHTTEVDYSNWKGEKIENVTEIYRMFNLISGADEFVNFGSVKEIDTYMQWHTMSHEMKKLLQAMHEFTDTIRICRTGQIKKSVANLRNTIDAFQSSDSGILQERIFKRILEIFKLQYGSLLTGSFTDIDIIRWCIDKGYLQQAMTLCTEWLPTEIIRRKIIYTTPDIVARCEKDKKSYHSWQLYFLVQFNLSISELESNVGIDIASPKEIGMSLRKMFSSYLEKRSDPRYLVTSSPYGRYATPFFDEMECHPHILDEITEKVISSGELQEQTPILYQMIQYIYTSLRQKSGYKKSFSQFLRSLSKNKIISMITTFPNKPLIDILKIKNTRILHPADSRKINWADCIHCDDSKWNTRQKVYMNLLTYQVAFSDISTADMLSILYHYYRIRTGRNSINHASDEILLSTDEITDLMRTTLQEIESIPY</sequence>
<dbReference type="EMBL" id="JABAFG010000018">
    <property type="protein sequence ID" value="NME29000.1"/>
    <property type="molecule type" value="Genomic_DNA"/>
</dbReference>
<gene>
    <name evidence="1" type="ORF">HF872_10270</name>
</gene>
<dbReference type="RefSeq" id="WP_170087903.1">
    <property type="nucleotide sequence ID" value="NZ_JABAFG010000018.1"/>
</dbReference>
<dbReference type="Proteomes" id="UP000591071">
    <property type="component" value="Unassembled WGS sequence"/>
</dbReference>
<reference evidence="1 2" key="1">
    <citation type="submission" date="2020-04" db="EMBL/GenBank/DDBJ databases">
        <authorList>
            <person name="Hitch T.C.A."/>
            <person name="Wylensek D."/>
            <person name="Clavel T."/>
        </authorList>
    </citation>
    <scope>NUCLEOTIDE SEQUENCE [LARGE SCALE GENOMIC DNA]</scope>
    <source>
        <strain evidence="1 2">Oil-RF-744-FAT-WT-6-1</strain>
    </source>
</reference>